<dbReference type="RefSeq" id="WP_271339925.1">
    <property type="nucleotide sequence ID" value="NZ_JAQKAB010000003.1"/>
</dbReference>
<dbReference type="SUPFAM" id="SSF53474">
    <property type="entry name" value="alpha/beta-Hydrolases"/>
    <property type="match status" value="1"/>
</dbReference>
<organism evidence="2 3">
    <name type="scientific">Bacillus changyiensis</name>
    <dbReference type="NCBI Taxonomy" id="3004103"/>
    <lineage>
        <taxon>Bacteria</taxon>
        <taxon>Bacillati</taxon>
        <taxon>Bacillota</taxon>
        <taxon>Bacilli</taxon>
        <taxon>Bacillales</taxon>
        <taxon>Bacillaceae</taxon>
        <taxon>Bacillus</taxon>
    </lineage>
</organism>
<evidence type="ECO:0000259" key="1">
    <source>
        <dbReference type="Pfam" id="PF00326"/>
    </source>
</evidence>
<keyword evidence="3" id="KW-1185">Reference proteome</keyword>
<reference evidence="2 3" key="1">
    <citation type="submission" date="2023-01" db="EMBL/GenBank/DDBJ databases">
        <title>Bacillus changyiensis sp. nov., isolated from a coastal deposit.</title>
        <authorList>
            <person name="Xiao G."/>
            <person name="Lai Q."/>
            <person name="Hu Z."/>
            <person name="Shao Z."/>
        </authorList>
    </citation>
    <scope>NUCLEOTIDE SEQUENCE [LARGE SCALE GENOMIC DNA]</scope>
    <source>
        <strain evidence="2 3">CLL-7-23</strain>
    </source>
</reference>
<accession>A0ABT4X193</accession>
<dbReference type="EMBL" id="JAQKAB010000003">
    <property type="protein sequence ID" value="MDA7026068.1"/>
    <property type="molecule type" value="Genomic_DNA"/>
</dbReference>
<dbReference type="PANTHER" id="PTHR47381:SF3">
    <property type="entry name" value="ALPHA_BETA-HYDROLASES SUPERFAMILY PROTEIN"/>
    <property type="match status" value="1"/>
</dbReference>
<dbReference type="InterPro" id="IPR001375">
    <property type="entry name" value="Peptidase_S9_cat"/>
</dbReference>
<dbReference type="InterPro" id="IPR029058">
    <property type="entry name" value="AB_hydrolase_fold"/>
</dbReference>
<dbReference type="Pfam" id="PF00326">
    <property type="entry name" value="Peptidase_S9"/>
    <property type="match status" value="1"/>
</dbReference>
<feature type="domain" description="Peptidase S9 prolyl oligopeptidase catalytic" evidence="1">
    <location>
        <begin position="47"/>
        <end position="254"/>
    </location>
</feature>
<sequence length="255" mass="29813">MIVIDKQKISNIPFLHIVKEEKKDKALPLVFFIHGFTSAKEHNLHYAYLLAEKGMRVILPEVAYHGERAEQLTQEKFAAKFWEIVINEIQELEMLKNYFEQENLIENGRIGMAGTSLGGIVTLGALTQYDWIKVAVSLMGTPAYLEFFDMQLSSIREKQIKLPISEEQIEQQREKLKRFDLTLQPEKLKQRPLLFWHGKKDPSVPFAPTYRFYESIVHHDHEKPELLQFIADKHADHKVSREGLLRTVMWFASHL</sequence>
<name>A0ABT4X193_9BACI</name>
<protein>
    <submittedName>
        <fullName evidence="2">Prolyl oligopeptidase family serine peptidase</fullName>
    </submittedName>
</protein>
<dbReference type="Proteomes" id="UP001211894">
    <property type="component" value="Unassembled WGS sequence"/>
</dbReference>
<evidence type="ECO:0000313" key="2">
    <source>
        <dbReference type="EMBL" id="MDA7026068.1"/>
    </source>
</evidence>
<dbReference type="Gene3D" id="3.40.50.1820">
    <property type="entry name" value="alpha/beta hydrolase"/>
    <property type="match status" value="1"/>
</dbReference>
<gene>
    <name evidence="2" type="ORF">PJ311_05495</name>
</gene>
<proteinExistence type="predicted"/>
<comment type="caution">
    <text evidence="2">The sequence shown here is derived from an EMBL/GenBank/DDBJ whole genome shotgun (WGS) entry which is preliminary data.</text>
</comment>
<evidence type="ECO:0000313" key="3">
    <source>
        <dbReference type="Proteomes" id="UP001211894"/>
    </source>
</evidence>
<dbReference type="PANTHER" id="PTHR47381">
    <property type="entry name" value="ALPHA/BETA-HYDROLASES SUPERFAMILY PROTEIN"/>
    <property type="match status" value="1"/>
</dbReference>